<dbReference type="CDD" id="cd12148">
    <property type="entry name" value="fungal_TF_MHR"/>
    <property type="match status" value="1"/>
</dbReference>
<evidence type="ECO:0000256" key="4">
    <source>
        <dbReference type="ARBA" id="ARBA00023242"/>
    </source>
</evidence>
<organism evidence="8 9">
    <name type="scientific">Aspergillus oryzae var. brunneus</name>
    <dbReference type="NCBI Taxonomy" id="332754"/>
    <lineage>
        <taxon>Eukaryota</taxon>
        <taxon>Fungi</taxon>
        <taxon>Dikarya</taxon>
        <taxon>Ascomycota</taxon>
        <taxon>Pezizomycotina</taxon>
        <taxon>Eurotiomycetes</taxon>
        <taxon>Eurotiomycetidae</taxon>
        <taxon>Eurotiales</taxon>
        <taxon>Aspergillaceae</taxon>
        <taxon>Aspergillus</taxon>
        <taxon>Aspergillus subgen. Circumdati</taxon>
    </lineage>
</organism>
<comment type="subcellular location">
    <subcellularLocation>
        <location evidence="1">Nucleus</location>
    </subcellularLocation>
</comment>
<evidence type="ECO:0000259" key="7">
    <source>
        <dbReference type="Pfam" id="PF04082"/>
    </source>
</evidence>
<reference evidence="8" key="1">
    <citation type="submission" date="2023-04" db="EMBL/GenBank/DDBJ databases">
        <title>Aspergillus oryzae var. brunneus NBRC 4377.</title>
        <authorList>
            <person name="Ichikawa N."/>
            <person name="Sato H."/>
            <person name="Tonouchi N."/>
        </authorList>
    </citation>
    <scope>NUCLEOTIDE SEQUENCE</scope>
    <source>
        <strain evidence="8">NBRC 4377</strain>
    </source>
</reference>
<dbReference type="InterPro" id="IPR050613">
    <property type="entry name" value="Sec_Metabolite_Reg"/>
</dbReference>
<feature type="signal peptide" evidence="6">
    <location>
        <begin position="1"/>
        <end position="19"/>
    </location>
</feature>
<evidence type="ECO:0000256" key="1">
    <source>
        <dbReference type="ARBA" id="ARBA00004123"/>
    </source>
</evidence>
<dbReference type="EMBL" id="BSYB01000007">
    <property type="protein sequence ID" value="GMG43295.1"/>
    <property type="molecule type" value="Genomic_DNA"/>
</dbReference>
<keyword evidence="6" id="KW-0732">Signal</keyword>
<protein>
    <submittedName>
        <fullName evidence="8">Unnamed protein product</fullName>
    </submittedName>
</protein>
<evidence type="ECO:0000256" key="2">
    <source>
        <dbReference type="ARBA" id="ARBA00023015"/>
    </source>
</evidence>
<keyword evidence="2" id="KW-0805">Transcription regulation</keyword>
<evidence type="ECO:0000256" key="3">
    <source>
        <dbReference type="ARBA" id="ARBA00023163"/>
    </source>
</evidence>
<evidence type="ECO:0000313" key="8">
    <source>
        <dbReference type="EMBL" id="GMG43295.1"/>
    </source>
</evidence>
<feature type="domain" description="Xylanolytic transcriptional activator regulatory" evidence="7">
    <location>
        <begin position="134"/>
        <end position="194"/>
    </location>
</feature>
<feature type="chain" id="PRO_5047440048" evidence="6">
    <location>
        <begin position="20"/>
        <end position="421"/>
    </location>
</feature>
<keyword evidence="9" id="KW-1185">Reference proteome</keyword>
<dbReference type="Pfam" id="PF04082">
    <property type="entry name" value="Fungal_trans"/>
    <property type="match status" value="1"/>
</dbReference>
<name>A0ABQ6KE88_ASPOZ</name>
<gene>
    <name evidence="8" type="ORF">Aory05_000235700</name>
</gene>
<feature type="region of interest" description="Disordered" evidence="5">
    <location>
        <begin position="102"/>
        <end position="127"/>
    </location>
</feature>
<comment type="caution">
    <text evidence="8">The sequence shown here is derived from an EMBL/GenBank/DDBJ whole genome shotgun (WGS) entry which is preliminary data.</text>
</comment>
<keyword evidence="4" id="KW-0539">Nucleus</keyword>
<sequence length="421" mass="46199">MKFQSLCMSLFCAATLAAALPVEPSAESAPQPCIPAELAKVLTCVPEDSPLFCKGDSQPEKRDGEPSIEECGDALEAYDAGEEDEASVGDLLDACEAAYGPPGNKKRQAKEPSILSGTVGSDGRTHPDPGPVCVLLRAAQSLGLHRDPSSFNLPPSEVDFRRVLWWCIHSLDVCYSVAHALPPLIHATATDVQTMEQNGMSERKLIGTIIRVNSLISAIFQTVYGIRQPTGKDIQDLDEKATKICTDEISTRTSLEMTAAEKFITMSQRMCCYKMLFILHQPYLRSTQWPQTSRQKALAACQNYINDYMSGIADPELAPYRWILGHFDVTHACAIVLQDMIQHPGSVESVGMRSLVETCCFTFLSDSHPDWAKLEALGSKAWAANGWPCPFQQDLSSLGADASLSDWDPLFASFIWENMLL</sequence>
<evidence type="ECO:0000256" key="5">
    <source>
        <dbReference type="SAM" id="MobiDB-lite"/>
    </source>
</evidence>
<proteinExistence type="predicted"/>
<accession>A0ABQ6KE88</accession>
<dbReference type="InterPro" id="IPR007219">
    <property type="entry name" value="XnlR_reg_dom"/>
</dbReference>
<dbReference type="PANTHER" id="PTHR31001:SF40">
    <property type="entry name" value="ZN(II)2CYS6 TRANSCRIPTION FACTOR (EUROFUNG)"/>
    <property type="match status" value="1"/>
</dbReference>
<evidence type="ECO:0000313" key="9">
    <source>
        <dbReference type="Proteomes" id="UP001165189"/>
    </source>
</evidence>
<evidence type="ECO:0000256" key="6">
    <source>
        <dbReference type="SAM" id="SignalP"/>
    </source>
</evidence>
<keyword evidence="3" id="KW-0804">Transcription</keyword>
<dbReference type="PANTHER" id="PTHR31001">
    <property type="entry name" value="UNCHARACTERIZED TRANSCRIPTIONAL REGULATORY PROTEIN"/>
    <property type="match status" value="1"/>
</dbReference>
<dbReference type="Proteomes" id="UP001165189">
    <property type="component" value="Unassembled WGS sequence"/>
</dbReference>